<reference evidence="1" key="1">
    <citation type="journal article" date="2020" name="Nature">
        <title>Giant virus diversity and host interactions through global metagenomics.</title>
        <authorList>
            <person name="Schulz F."/>
            <person name="Roux S."/>
            <person name="Paez-Espino D."/>
            <person name="Jungbluth S."/>
            <person name="Walsh D.A."/>
            <person name="Denef V.J."/>
            <person name="McMahon K.D."/>
            <person name="Konstantinidis K.T."/>
            <person name="Eloe-Fadrosh E.A."/>
            <person name="Kyrpides N.C."/>
            <person name="Woyke T."/>
        </authorList>
    </citation>
    <scope>NUCLEOTIDE SEQUENCE</scope>
    <source>
        <strain evidence="1">GVMAG-M-3300023184-13</strain>
    </source>
</reference>
<dbReference type="EMBL" id="MN739986">
    <property type="protein sequence ID" value="QHT81598.1"/>
    <property type="molecule type" value="Genomic_DNA"/>
</dbReference>
<sequence>MNLKLYSPNRIGKPRTLTGFATPEKAKQTLQNIAKYNITYQKQVVITMYNRAKYHPHRTASMVDAMKIYANWMKKNDIKLTLKAKQSKKSKKNIKIKHSNTVKNYHKL</sequence>
<organism evidence="1">
    <name type="scientific">viral metagenome</name>
    <dbReference type="NCBI Taxonomy" id="1070528"/>
    <lineage>
        <taxon>unclassified sequences</taxon>
        <taxon>metagenomes</taxon>
        <taxon>organismal metagenomes</taxon>
    </lineage>
</organism>
<dbReference type="AlphaFoldDB" id="A0A6C0HLM9"/>
<accession>A0A6C0HLM9</accession>
<protein>
    <submittedName>
        <fullName evidence="1">Uncharacterized protein</fullName>
    </submittedName>
</protein>
<name>A0A6C0HLM9_9ZZZZ</name>
<proteinExistence type="predicted"/>
<evidence type="ECO:0000313" key="1">
    <source>
        <dbReference type="EMBL" id="QHT81598.1"/>
    </source>
</evidence>